<keyword evidence="10" id="KW-1185">Reference proteome</keyword>
<dbReference type="EMBL" id="FPKU01000002">
    <property type="protein sequence ID" value="SFZ84636.1"/>
    <property type="molecule type" value="Genomic_DNA"/>
</dbReference>
<evidence type="ECO:0000256" key="7">
    <source>
        <dbReference type="RuleBase" id="RU363032"/>
    </source>
</evidence>
<dbReference type="PROSITE" id="PS50928">
    <property type="entry name" value="ABC_TM1"/>
    <property type="match status" value="1"/>
</dbReference>
<gene>
    <name evidence="9" type="ORF">SAMN02983003_2128</name>
</gene>
<dbReference type="AlphaFoldDB" id="A0A1K2HYG8"/>
<evidence type="ECO:0000256" key="3">
    <source>
        <dbReference type="ARBA" id="ARBA00022475"/>
    </source>
</evidence>
<feature type="transmembrane region" description="Helical" evidence="7">
    <location>
        <begin position="231"/>
        <end position="251"/>
    </location>
</feature>
<dbReference type="CDD" id="cd06261">
    <property type="entry name" value="TM_PBP2"/>
    <property type="match status" value="1"/>
</dbReference>
<feature type="transmembrane region" description="Helical" evidence="7">
    <location>
        <begin position="177"/>
        <end position="200"/>
    </location>
</feature>
<proteinExistence type="inferred from homology"/>
<dbReference type="PANTHER" id="PTHR30193">
    <property type="entry name" value="ABC TRANSPORTER PERMEASE PROTEIN"/>
    <property type="match status" value="1"/>
</dbReference>
<evidence type="ECO:0000313" key="10">
    <source>
        <dbReference type="Proteomes" id="UP000183447"/>
    </source>
</evidence>
<evidence type="ECO:0000256" key="5">
    <source>
        <dbReference type="ARBA" id="ARBA00022989"/>
    </source>
</evidence>
<dbReference type="Gene3D" id="1.10.3720.10">
    <property type="entry name" value="MetI-like"/>
    <property type="match status" value="1"/>
</dbReference>
<accession>A0A1K2HYG8</accession>
<comment type="similarity">
    <text evidence="7">Belongs to the binding-protein-dependent transport system permease family.</text>
</comment>
<reference evidence="9 10" key="1">
    <citation type="submission" date="2016-11" db="EMBL/GenBank/DDBJ databases">
        <authorList>
            <person name="Jaros S."/>
            <person name="Januszkiewicz K."/>
            <person name="Wedrychowicz H."/>
        </authorList>
    </citation>
    <scope>NUCLEOTIDE SEQUENCE [LARGE SCALE GENOMIC DNA]</scope>
    <source>
        <strain evidence="9 10">ATCC 23634</strain>
    </source>
</reference>
<dbReference type="Proteomes" id="UP000183447">
    <property type="component" value="Unassembled WGS sequence"/>
</dbReference>
<dbReference type="PANTHER" id="PTHR30193:SF37">
    <property type="entry name" value="INNER MEMBRANE ABC TRANSPORTER PERMEASE PROTEIN YCJO"/>
    <property type="match status" value="1"/>
</dbReference>
<dbReference type="InterPro" id="IPR000515">
    <property type="entry name" value="MetI-like"/>
</dbReference>
<keyword evidence="2 7" id="KW-0813">Transport</keyword>
<dbReference type="STRING" id="665118.SAMN02983003_2128"/>
<dbReference type="InterPro" id="IPR051393">
    <property type="entry name" value="ABC_transporter_permease"/>
</dbReference>
<keyword evidence="3" id="KW-1003">Cell membrane</keyword>
<evidence type="ECO:0000256" key="4">
    <source>
        <dbReference type="ARBA" id="ARBA00022692"/>
    </source>
</evidence>
<keyword evidence="5 7" id="KW-1133">Transmembrane helix</keyword>
<sequence>MPQRTRIVRPVSHSLSPPRPAAGLAGIRLSQRAPLAWAIPGIVLCLLFHYVAVVAGAWYAFTDWNGLSAPSFIGLANFVEILGNRNALGALVNTLLLASVFVVGCNVVGLGLAIGLHRTLRSRFALRSLFFAPVVMSPLAVAYIWQFILDARGPLNAMLGNLGLRSLQKVWLGDPNIALWSVCLVMIWQFSGLCMAFYLAGLQSIPVELDEAASVDGATASRRFWRITFPLLAPAATVSISMTTILGLRAFDQVMALTRGGPGFASETLATAIFKETFVNGRFGYGAAFALILTVLILLVSAVQLAVLRAREKRL</sequence>
<evidence type="ECO:0000259" key="8">
    <source>
        <dbReference type="PROSITE" id="PS50928"/>
    </source>
</evidence>
<evidence type="ECO:0000313" key="9">
    <source>
        <dbReference type="EMBL" id="SFZ84636.1"/>
    </source>
</evidence>
<feature type="transmembrane region" description="Helical" evidence="7">
    <location>
        <begin position="95"/>
        <end position="116"/>
    </location>
</feature>
<dbReference type="Pfam" id="PF00528">
    <property type="entry name" value="BPD_transp_1"/>
    <property type="match status" value="1"/>
</dbReference>
<dbReference type="SUPFAM" id="SSF161098">
    <property type="entry name" value="MetI-like"/>
    <property type="match status" value="1"/>
</dbReference>
<name>A0A1K2HYG8_9HYPH</name>
<feature type="transmembrane region" description="Helical" evidence="7">
    <location>
        <begin position="35"/>
        <end position="61"/>
    </location>
</feature>
<keyword evidence="6 7" id="KW-0472">Membrane</keyword>
<dbReference type="GO" id="GO:0055085">
    <property type="term" value="P:transmembrane transport"/>
    <property type="evidence" value="ECO:0007669"/>
    <property type="project" value="InterPro"/>
</dbReference>
<dbReference type="GO" id="GO:0005886">
    <property type="term" value="C:plasma membrane"/>
    <property type="evidence" value="ECO:0007669"/>
    <property type="project" value="UniProtKB-SubCell"/>
</dbReference>
<organism evidence="9 10">
    <name type="scientific">Devosia enhydra</name>
    <dbReference type="NCBI Taxonomy" id="665118"/>
    <lineage>
        <taxon>Bacteria</taxon>
        <taxon>Pseudomonadati</taxon>
        <taxon>Pseudomonadota</taxon>
        <taxon>Alphaproteobacteria</taxon>
        <taxon>Hyphomicrobiales</taxon>
        <taxon>Devosiaceae</taxon>
        <taxon>Devosia</taxon>
    </lineage>
</organism>
<feature type="domain" description="ABC transmembrane type-1" evidence="8">
    <location>
        <begin position="91"/>
        <end position="304"/>
    </location>
</feature>
<dbReference type="InterPro" id="IPR035906">
    <property type="entry name" value="MetI-like_sf"/>
</dbReference>
<protein>
    <submittedName>
        <fullName evidence="9">Raffinose/stachyose/melibiose transport system permease protein</fullName>
    </submittedName>
</protein>
<comment type="subcellular location">
    <subcellularLocation>
        <location evidence="1 7">Cell membrane</location>
        <topology evidence="1 7">Multi-pass membrane protein</topology>
    </subcellularLocation>
</comment>
<keyword evidence="4 7" id="KW-0812">Transmembrane</keyword>
<feature type="transmembrane region" description="Helical" evidence="7">
    <location>
        <begin position="128"/>
        <end position="148"/>
    </location>
</feature>
<evidence type="ECO:0000256" key="6">
    <source>
        <dbReference type="ARBA" id="ARBA00023136"/>
    </source>
</evidence>
<evidence type="ECO:0000256" key="2">
    <source>
        <dbReference type="ARBA" id="ARBA00022448"/>
    </source>
</evidence>
<feature type="transmembrane region" description="Helical" evidence="7">
    <location>
        <begin position="283"/>
        <end position="308"/>
    </location>
</feature>
<evidence type="ECO:0000256" key="1">
    <source>
        <dbReference type="ARBA" id="ARBA00004651"/>
    </source>
</evidence>